<proteinExistence type="inferred from homology"/>
<dbReference type="Pfam" id="PF00512">
    <property type="entry name" value="HisKA"/>
    <property type="match status" value="1"/>
</dbReference>
<dbReference type="InterPro" id="IPR004358">
    <property type="entry name" value="Sig_transdc_His_kin-like_C"/>
</dbReference>
<dbReference type="InterPro" id="IPR036890">
    <property type="entry name" value="HATPase_C_sf"/>
</dbReference>
<dbReference type="EMBL" id="PVWJ01000135">
    <property type="protein sequence ID" value="PSB01045.1"/>
    <property type="molecule type" value="Genomic_DNA"/>
</dbReference>
<dbReference type="GO" id="GO:0005524">
    <property type="term" value="F:ATP binding"/>
    <property type="evidence" value="ECO:0007669"/>
    <property type="project" value="UniProtKB-KW"/>
</dbReference>
<dbReference type="GO" id="GO:0000155">
    <property type="term" value="F:phosphorelay sensor kinase activity"/>
    <property type="evidence" value="ECO:0007669"/>
    <property type="project" value="InterPro"/>
</dbReference>
<reference evidence="11 12" key="2">
    <citation type="submission" date="2018-03" db="EMBL/GenBank/DDBJ databases">
        <title>The ancient ancestry and fast evolution of plastids.</title>
        <authorList>
            <person name="Moore K.R."/>
            <person name="Magnabosco C."/>
            <person name="Momper L."/>
            <person name="Gold D.A."/>
            <person name="Bosak T."/>
            <person name="Fournier G.P."/>
        </authorList>
    </citation>
    <scope>NUCLEOTIDE SEQUENCE [LARGE SCALE GENOMIC DNA]</scope>
    <source>
        <strain evidence="11 12">CCAP 1448/3</strain>
    </source>
</reference>
<dbReference type="InterPro" id="IPR003594">
    <property type="entry name" value="HATPase_dom"/>
</dbReference>
<reference evidence="11 12" key="1">
    <citation type="submission" date="2018-02" db="EMBL/GenBank/DDBJ databases">
        <authorList>
            <person name="Cohen D.B."/>
            <person name="Kent A.D."/>
        </authorList>
    </citation>
    <scope>NUCLEOTIDE SEQUENCE [LARGE SCALE GENOMIC DNA]</scope>
    <source>
        <strain evidence="11 12">CCAP 1448/3</strain>
    </source>
</reference>
<dbReference type="PANTHER" id="PTHR43547:SF2">
    <property type="entry name" value="HYBRID SIGNAL TRANSDUCTION HISTIDINE KINASE C"/>
    <property type="match status" value="1"/>
</dbReference>
<evidence type="ECO:0000313" key="12">
    <source>
        <dbReference type="Proteomes" id="UP000238762"/>
    </source>
</evidence>
<accession>A0A2T1BYD4</accession>
<dbReference type="InterPro" id="IPR011649">
    <property type="entry name" value="KaiB_domain"/>
</dbReference>
<evidence type="ECO:0000256" key="7">
    <source>
        <dbReference type="ARBA" id="ARBA00023012"/>
    </source>
</evidence>
<dbReference type="CDD" id="cd00075">
    <property type="entry name" value="HATPase"/>
    <property type="match status" value="1"/>
</dbReference>
<feature type="modified residue" description="Phosphohistidine; by autocatalysis" evidence="9">
    <location>
        <position position="170"/>
    </location>
</feature>
<dbReference type="SMART" id="SM00388">
    <property type="entry name" value="HisKA"/>
    <property type="match status" value="1"/>
</dbReference>
<keyword evidence="5 9" id="KW-0418">Kinase</keyword>
<dbReference type="PROSITE" id="PS50109">
    <property type="entry name" value="HIS_KIN"/>
    <property type="match status" value="1"/>
</dbReference>
<dbReference type="AlphaFoldDB" id="A0A2T1BYD4"/>
<evidence type="ECO:0000256" key="9">
    <source>
        <dbReference type="HAMAP-Rule" id="MF_01837"/>
    </source>
</evidence>
<dbReference type="SMART" id="SM00387">
    <property type="entry name" value="HATPase_c"/>
    <property type="match status" value="1"/>
</dbReference>
<dbReference type="NCBIfam" id="NF006800">
    <property type="entry name" value="PRK09303.1"/>
    <property type="match status" value="1"/>
</dbReference>
<dbReference type="InterPro" id="IPR003661">
    <property type="entry name" value="HisK_dim/P_dom"/>
</dbReference>
<keyword evidence="12" id="KW-1185">Reference proteome</keyword>
<evidence type="ECO:0000256" key="4">
    <source>
        <dbReference type="ARBA" id="ARBA00022741"/>
    </source>
</evidence>
<dbReference type="GO" id="GO:0007623">
    <property type="term" value="P:circadian rhythm"/>
    <property type="evidence" value="ECO:0007669"/>
    <property type="project" value="UniProtKB-UniRule"/>
</dbReference>
<evidence type="ECO:0000256" key="5">
    <source>
        <dbReference type="ARBA" id="ARBA00022777"/>
    </source>
</evidence>
<keyword evidence="6 9" id="KW-0067">ATP-binding</keyword>
<name>A0A2T1BYD4_9CYAN</name>
<dbReference type="FunFam" id="3.30.565.10:FF:000006">
    <property type="entry name" value="Sensor histidine kinase WalK"/>
    <property type="match status" value="1"/>
</dbReference>
<feature type="domain" description="Histidine kinase" evidence="10">
    <location>
        <begin position="167"/>
        <end position="391"/>
    </location>
</feature>
<dbReference type="SUPFAM" id="SSF55874">
    <property type="entry name" value="ATPase domain of HSP90 chaperone/DNA topoisomerase II/histidine kinase"/>
    <property type="match status" value="1"/>
</dbReference>
<sequence>MQAGRLRLTSSQASLKLLLFVDERPGSREQIEQICAYLEEIDEDRACELEVIDIVQQPYLAEHFKLVATPALMKVYPEPRHTLAGQNLVNQLKIWWDRWIVTVKAPSVPSSPPENQLDLINHSQAQDNGSIAHVVEMIELTDQVFKLKQEKEELLAQLKFKDRAIAMLAHDLRNPLTAVTLALGTLEIAQSSVGSSNVSLKPGLAKQLIAKARSQLRSIDKMVGDLLQGPKGSNELNIQPQKLDLGALCEDVLGHMQEQLRKKSQPIRLDIPSDLPFTYADSEKIRQVLVNLLDNAIKYTPMGTEIRVSILHKTSEKVQVTVCDRGPGIPEENFDLIFQDRFRLQRDVDKEGYGLGLSVCQQIVRAHYGRIWVESILGKGSCFNFTLPVYRS</sequence>
<organism evidence="11 12">
    <name type="scientific">Merismopedia glauca CCAP 1448/3</name>
    <dbReference type="NCBI Taxonomy" id="1296344"/>
    <lineage>
        <taxon>Bacteria</taxon>
        <taxon>Bacillati</taxon>
        <taxon>Cyanobacteriota</taxon>
        <taxon>Cyanophyceae</taxon>
        <taxon>Synechococcales</taxon>
        <taxon>Merismopediaceae</taxon>
        <taxon>Merismopedia</taxon>
    </lineage>
</organism>
<comment type="subunit">
    <text evidence="9">Homooligomerizes. Interacts with KaiC. Participates in the KaiABC clock complex, whose core is composed of a KaiC homohexamer, 6 KaiB and up to 6 KaiA dimers. SasA and KaiB(fs) compete to bind to KaiC.</text>
</comment>
<evidence type="ECO:0000259" key="10">
    <source>
        <dbReference type="PROSITE" id="PS50109"/>
    </source>
</evidence>
<keyword evidence="2 9" id="KW-0597">Phosphoprotein</keyword>
<dbReference type="HAMAP" id="MF_01837">
    <property type="entry name" value="Kinase_SasA"/>
    <property type="match status" value="1"/>
</dbReference>
<dbReference type="OrthoDB" id="9773956at2"/>
<dbReference type="Pfam" id="PF02518">
    <property type="entry name" value="HATPase_c"/>
    <property type="match status" value="1"/>
</dbReference>
<comment type="function">
    <text evidence="9">Member of the two-component regulatory system SasA/RpaA involved in genome-wide circadian gene expression. One of several clock output pathways. Participates in the Kai clock protein complex, the main circadian regulator in cyanobacteria, via its interaction with KaiC. KaiC enhances the autophosphorylation activity of SasA, which then transfers its phosphate group to RpaA to activate it. In addition to its output function, recruits fold-shifted KaiB (KaiB(fs)) to KaiC to cooperatively form the KaiB(6):KaiC(6) complex (independent of SasA kinase activity). Required for robustness of the circadian rhythm of gene expression and is involved in clock output, also required for adaptation to light/dark cycles.</text>
</comment>
<dbReference type="Gene3D" id="3.40.30.10">
    <property type="entry name" value="Glutaredoxin"/>
    <property type="match status" value="1"/>
</dbReference>
<dbReference type="Gene3D" id="3.30.565.10">
    <property type="entry name" value="Histidine kinase-like ATPase, C-terminal domain"/>
    <property type="match status" value="1"/>
</dbReference>
<comment type="catalytic activity">
    <reaction evidence="1 9">
        <text>ATP + protein L-histidine = ADP + protein N-phospho-L-histidine.</text>
        <dbReference type="EC" id="2.7.13.3"/>
    </reaction>
</comment>
<dbReference type="InterPro" id="IPR005467">
    <property type="entry name" value="His_kinase_dom"/>
</dbReference>
<evidence type="ECO:0000256" key="6">
    <source>
        <dbReference type="ARBA" id="ARBA00022840"/>
    </source>
</evidence>
<dbReference type="InterPro" id="IPR023527">
    <property type="entry name" value="Kinase_SasA"/>
</dbReference>
<protein>
    <recommendedName>
        <fullName evidence="9">Adaptive-response sensory-kinase SasA</fullName>
        <ecNumber evidence="9">2.7.13.3</ecNumber>
    </recommendedName>
    <alternativeName>
        <fullName evidence="9">Sensor histidine kinase SasA</fullName>
    </alternativeName>
</protein>
<dbReference type="PRINTS" id="PR00344">
    <property type="entry name" value="BCTRLSENSOR"/>
</dbReference>
<dbReference type="InterPro" id="IPR036097">
    <property type="entry name" value="HisK_dim/P_sf"/>
</dbReference>
<dbReference type="RefSeq" id="WP_106290787.1">
    <property type="nucleotide sequence ID" value="NZ_CAWNTC010000169.1"/>
</dbReference>
<comment type="domain">
    <text evidence="9">The N-terminus interacts with KaiC, while the C-terminal histidine kinase domain autophosphorylates and is probably responsible for self-oligomerization. The N-terminal domain stimulates the C-terminus to autophosphorylate.</text>
</comment>
<dbReference type="SUPFAM" id="SSF52833">
    <property type="entry name" value="Thioredoxin-like"/>
    <property type="match status" value="1"/>
</dbReference>
<dbReference type="InterPro" id="IPR036249">
    <property type="entry name" value="Thioredoxin-like_sf"/>
</dbReference>
<dbReference type="Proteomes" id="UP000238762">
    <property type="component" value="Unassembled WGS sequence"/>
</dbReference>
<keyword evidence="7 9" id="KW-0902">Two-component regulatory system</keyword>
<dbReference type="SMART" id="SM01248">
    <property type="entry name" value="KaiB"/>
    <property type="match status" value="1"/>
</dbReference>
<dbReference type="PANTHER" id="PTHR43547">
    <property type="entry name" value="TWO-COMPONENT HISTIDINE KINASE"/>
    <property type="match status" value="1"/>
</dbReference>
<dbReference type="CDD" id="cd00082">
    <property type="entry name" value="HisKA"/>
    <property type="match status" value="1"/>
</dbReference>
<dbReference type="Gene3D" id="1.10.287.130">
    <property type="match status" value="1"/>
</dbReference>
<evidence type="ECO:0000256" key="8">
    <source>
        <dbReference type="ARBA" id="ARBA00023108"/>
    </source>
</evidence>
<dbReference type="SUPFAM" id="SSF47384">
    <property type="entry name" value="Homodimeric domain of signal transducing histidine kinase"/>
    <property type="match status" value="1"/>
</dbReference>
<comment type="caution">
    <text evidence="11">The sequence shown here is derived from an EMBL/GenBank/DDBJ whole genome shotgun (WGS) entry which is preliminary data.</text>
</comment>
<evidence type="ECO:0000256" key="1">
    <source>
        <dbReference type="ARBA" id="ARBA00000085"/>
    </source>
</evidence>
<keyword evidence="3 9" id="KW-0808">Transferase</keyword>
<dbReference type="EC" id="2.7.13.3" evidence="9"/>
<dbReference type="CDD" id="cd02978">
    <property type="entry name" value="KaiB_like"/>
    <property type="match status" value="1"/>
</dbReference>
<gene>
    <name evidence="9" type="primary">sasA</name>
    <name evidence="11" type="ORF">C7B64_20310</name>
</gene>
<keyword evidence="8 9" id="KW-0090">Biological rhythms</keyword>
<evidence type="ECO:0000313" key="11">
    <source>
        <dbReference type="EMBL" id="PSB01045.1"/>
    </source>
</evidence>
<dbReference type="Pfam" id="PF07689">
    <property type="entry name" value="KaiB"/>
    <property type="match status" value="1"/>
</dbReference>
<evidence type="ECO:0000256" key="2">
    <source>
        <dbReference type="ARBA" id="ARBA00022553"/>
    </source>
</evidence>
<keyword evidence="4 9" id="KW-0547">Nucleotide-binding</keyword>
<evidence type="ECO:0000256" key="3">
    <source>
        <dbReference type="ARBA" id="ARBA00022679"/>
    </source>
</evidence>